<evidence type="ECO:0000313" key="1">
    <source>
        <dbReference type="EMBL" id="PKU31676.1"/>
    </source>
</evidence>
<gene>
    <name evidence="1" type="ORF">llap_18020</name>
</gene>
<dbReference type="AlphaFoldDB" id="A0A2I0TD31"/>
<evidence type="ECO:0000313" key="2">
    <source>
        <dbReference type="Proteomes" id="UP000233556"/>
    </source>
</evidence>
<accession>A0A2I0TD31</accession>
<dbReference type="EMBL" id="KZ512435">
    <property type="protein sequence ID" value="PKU31676.1"/>
    <property type="molecule type" value="Genomic_DNA"/>
</dbReference>
<dbReference type="Proteomes" id="UP000233556">
    <property type="component" value="Unassembled WGS sequence"/>
</dbReference>
<dbReference type="GO" id="GO:0003723">
    <property type="term" value="F:RNA binding"/>
    <property type="evidence" value="ECO:0007669"/>
    <property type="project" value="TreeGrafter"/>
</dbReference>
<dbReference type="SUPFAM" id="SSF52540">
    <property type="entry name" value="P-loop containing nucleoside triphosphate hydrolases"/>
    <property type="match status" value="1"/>
</dbReference>
<dbReference type="GO" id="GO:0004386">
    <property type="term" value="F:helicase activity"/>
    <property type="evidence" value="ECO:0007669"/>
    <property type="project" value="TreeGrafter"/>
</dbReference>
<sequence>MSAAGLVLQEDAQSTPSEIHCYSELLDCSDGDEEEILVCGEDLELNPFDGLPYSSRYYKLLKEREELPVWKEKYTFMESLLHNQIVIVSGDAKTGKSSQIPQWCAEYCLSARYQHGVVVCTQVHKQTAVGLALRVADEMDVNVGHEVGYFVPFESCCTTETILRPELRLVILTAPHMASELRNYYSSVPFIRVENNHHAEVVYSCSVHKDHFLSALRLLFEIHHTKEKGDIVIFLACEQEWTHVQFA</sequence>
<reference evidence="2" key="2">
    <citation type="submission" date="2017-12" db="EMBL/GenBank/DDBJ databases">
        <title>Genome sequence of the Bar-tailed Godwit (Limosa lapponica baueri).</title>
        <authorList>
            <person name="Lima N.C.B."/>
            <person name="Parody-Merino A.M."/>
            <person name="Battley P.F."/>
            <person name="Fidler A.E."/>
            <person name="Prosdocimi F."/>
        </authorList>
    </citation>
    <scope>NUCLEOTIDE SEQUENCE [LARGE SCALE GENOMIC DNA]</scope>
</reference>
<name>A0A2I0TD31_LIMLA</name>
<dbReference type="OrthoDB" id="10253254at2759"/>
<dbReference type="Gene3D" id="3.40.50.300">
    <property type="entry name" value="P-loop containing nucleotide triphosphate hydrolases"/>
    <property type="match status" value="1"/>
</dbReference>
<evidence type="ECO:0008006" key="3">
    <source>
        <dbReference type="Google" id="ProtNLM"/>
    </source>
</evidence>
<dbReference type="PANTHER" id="PTHR18934:SF88">
    <property type="entry name" value="PRE-MRNA-SPLICING FACTOR ATP-DEPENDENT RNA HELICASE DHX32-RELATED"/>
    <property type="match status" value="1"/>
</dbReference>
<keyword evidence="2" id="KW-1185">Reference proteome</keyword>
<reference evidence="2" key="1">
    <citation type="submission" date="2017-11" db="EMBL/GenBank/DDBJ databases">
        <authorList>
            <person name="Lima N.C."/>
            <person name="Parody-Merino A.M."/>
            <person name="Battley P.F."/>
            <person name="Fidler A.E."/>
            <person name="Prosdocimi F."/>
        </authorList>
    </citation>
    <scope>NUCLEOTIDE SEQUENCE [LARGE SCALE GENOMIC DNA]</scope>
</reference>
<proteinExistence type="predicted"/>
<protein>
    <recommendedName>
        <fullName evidence="3">Helicase ATP-binding domain-containing protein</fullName>
    </recommendedName>
</protein>
<dbReference type="InterPro" id="IPR027417">
    <property type="entry name" value="P-loop_NTPase"/>
</dbReference>
<dbReference type="PANTHER" id="PTHR18934">
    <property type="entry name" value="ATP-DEPENDENT RNA HELICASE"/>
    <property type="match status" value="1"/>
</dbReference>
<organism evidence="1 2">
    <name type="scientific">Limosa lapponica baueri</name>
    <dbReference type="NCBI Taxonomy" id="1758121"/>
    <lineage>
        <taxon>Eukaryota</taxon>
        <taxon>Metazoa</taxon>
        <taxon>Chordata</taxon>
        <taxon>Craniata</taxon>
        <taxon>Vertebrata</taxon>
        <taxon>Euteleostomi</taxon>
        <taxon>Archelosauria</taxon>
        <taxon>Archosauria</taxon>
        <taxon>Dinosauria</taxon>
        <taxon>Saurischia</taxon>
        <taxon>Theropoda</taxon>
        <taxon>Coelurosauria</taxon>
        <taxon>Aves</taxon>
        <taxon>Neognathae</taxon>
        <taxon>Neoaves</taxon>
        <taxon>Charadriiformes</taxon>
        <taxon>Scolopacidae</taxon>
        <taxon>Limosa</taxon>
    </lineage>
</organism>
<dbReference type="GO" id="GO:0005681">
    <property type="term" value="C:spliceosomal complex"/>
    <property type="evidence" value="ECO:0007669"/>
    <property type="project" value="TreeGrafter"/>
</dbReference>